<gene>
    <name evidence="5 8" type="primary">frr</name>
    <name evidence="8" type="ORF">ACETAC_05200</name>
</gene>
<dbReference type="InterPro" id="IPR023584">
    <property type="entry name" value="Ribosome_recyc_fac_dom"/>
</dbReference>
<proteinExistence type="inferred from homology"/>
<dbReference type="Gene3D" id="3.30.1360.40">
    <property type="match status" value="1"/>
</dbReference>
<dbReference type="CDD" id="cd00520">
    <property type="entry name" value="RRF"/>
    <property type="match status" value="1"/>
</dbReference>
<keyword evidence="9" id="KW-1185">Reference proteome</keyword>
<evidence type="ECO:0000256" key="6">
    <source>
        <dbReference type="SAM" id="MobiDB-lite"/>
    </source>
</evidence>
<dbReference type="KEGG" id="aaut:ACETAC_05200"/>
<dbReference type="InterPro" id="IPR036191">
    <property type="entry name" value="RRF_sf"/>
</dbReference>
<dbReference type="EMBL" id="CP060096">
    <property type="protein sequence ID" value="QSZ28243.1"/>
    <property type="molecule type" value="Genomic_DNA"/>
</dbReference>
<evidence type="ECO:0000256" key="3">
    <source>
        <dbReference type="ARBA" id="ARBA00022490"/>
    </source>
</evidence>
<evidence type="ECO:0000313" key="8">
    <source>
        <dbReference type="EMBL" id="QSZ28243.1"/>
    </source>
</evidence>
<evidence type="ECO:0000256" key="4">
    <source>
        <dbReference type="ARBA" id="ARBA00022917"/>
    </source>
</evidence>
<comment type="subcellular location">
    <subcellularLocation>
        <location evidence="1 5">Cytoplasm</location>
    </subcellularLocation>
</comment>
<dbReference type="HAMAP" id="MF_00040">
    <property type="entry name" value="RRF"/>
    <property type="match status" value="1"/>
</dbReference>
<dbReference type="RefSeq" id="WP_284680985.1">
    <property type="nucleotide sequence ID" value="NZ_CP060096.1"/>
</dbReference>
<evidence type="ECO:0000256" key="5">
    <source>
        <dbReference type="HAMAP-Rule" id="MF_00040"/>
    </source>
</evidence>
<protein>
    <recommendedName>
        <fullName evidence="5">Ribosome-recycling factor</fullName>
        <shortName evidence="5">RRF</shortName>
    </recommendedName>
    <alternativeName>
        <fullName evidence="5">Ribosome-releasing factor</fullName>
    </alternativeName>
</protein>
<dbReference type="Gene3D" id="1.10.132.20">
    <property type="entry name" value="Ribosome-recycling factor"/>
    <property type="match status" value="1"/>
</dbReference>
<reference evidence="8" key="1">
    <citation type="submission" date="2020-08" db="EMBL/GenBank/DDBJ databases">
        <title>Genomic insights into the carbon and energy metabolism of the first obligate autotrophic acetogenic bacterium Aceticella autotrophica gen. nov., sp. nov.</title>
        <authorList>
            <person name="Toshchakov S.V."/>
            <person name="Elcheninov A.G."/>
            <person name="Kublanov I.V."/>
            <person name="Frolov E.N."/>
            <person name="Lebedinsky A.V."/>
        </authorList>
    </citation>
    <scope>NUCLEOTIDE SEQUENCE</scope>
    <source>
        <strain evidence="8">3443-3Ac</strain>
    </source>
</reference>
<dbReference type="AlphaFoldDB" id="A0A975AXJ0"/>
<dbReference type="InterPro" id="IPR002661">
    <property type="entry name" value="Ribosome_recyc_fac"/>
</dbReference>
<dbReference type="FunFam" id="1.10.132.20:FF:000001">
    <property type="entry name" value="Ribosome-recycling factor"/>
    <property type="match status" value="1"/>
</dbReference>
<dbReference type="NCBIfam" id="TIGR00496">
    <property type="entry name" value="frr"/>
    <property type="match status" value="1"/>
</dbReference>
<organism evidence="8 9">
    <name type="scientific">Aceticella autotrophica</name>
    <dbReference type="NCBI Taxonomy" id="2755338"/>
    <lineage>
        <taxon>Bacteria</taxon>
        <taxon>Bacillati</taxon>
        <taxon>Bacillota</taxon>
        <taxon>Clostridia</taxon>
        <taxon>Thermoanaerobacterales</taxon>
        <taxon>Thermoanaerobacteraceae</taxon>
        <taxon>Aceticella</taxon>
    </lineage>
</organism>
<dbReference type="PANTHER" id="PTHR20982:SF3">
    <property type="entry name" value="MITOCHONDRIAL RIBOSOME RECYCLING FACTOR PSEUDO 1"/>
    <property type="match status" value="1"/>
</dbReference>
<dbReference type="Pfam" id="PF01765">
    <property type="entry name" value="RRF"/>
    <property type="match status" value="1"/>
</dbReference>
<accession>A0A975AXJ0</accession>
<feature type="domain" description="Ribosome recycling factor" evidence="7">
    <location>
        <begin position="19"/>
        <end position="182"/>
    </location>
</feature>
<evidence type="ECO:0000313" key="9">
    <source>
        <dbReference type="Proteomes" id="UP000671913"/>
    </source>
</evidence>
<dbReference type="PANTHER" id="PTHR20982">
    <property type="entry name" value="RIBOSOME RECYCLING FACTOR"/>
    <property type="match status" value="1"/>
</dbReference>
<comment type="function">
    <text evidence="5">Responsible for the release of ribosomes from messenger RNA at the termination of protein biosynthesis. May increase the efficiency of translation by recycling ribosomes from one round of translation to another.</text>
</comment>
<dbReference type="GO" id="GO:0006415">
    <property type="term" value="P:translational termination"/>
    <property type="evidence" value="ECO:0007669"/>
    <property type="project" value="UniProtKB-UniRule"/>
</dbReference>
<dbReference type="FunFam" id="3.30.1360.40:FF:000001">
    <property type="entry name" value="Ribosome-recycling factor"/>
    <property type="match status" value="1"/>
</dbReference>
<sequence length="184" mass="21012">MSDILKTSEEKMKKSILVLKNELMAIRAGRANPSILDRISIDYYGTITPINKLATITAPEAKVIVIQPWDTSKLSDIEKAIQKSDLNINPTSDGKVIRMVLPDLTEERRKELVKLVHKKGEEAKVAIRQIRRDANDAIKKMDKNGEISDDEKSKKEENVQKLTDKYIKEIDRIIDAKEKEIMEI</sequence>
<comment type="similarity">
    <text evidence="2 5">Belongs to the RRF family.</text>
</comment>
<name>A0A975AXJ0_9THEO</name>
<evidence type="ECO:0000256" key="1">
    <source>
        <dbReference type="ARBA" id="ARBA00004496"/>
    </source>
</evidence>
<keyword evidence="4 5" id="KW-0648">Protein biosynthesis</keyword>
<keyword evidence="3 5" id="KW-0963">Cytoplasm</keyword>
<feature type="region of interest" description="Disordered" evidence="6">
    <location>
        <begin position="139"/>
        <end position="158"/>
    </location>
</feature>
<dbReference type="Proteomes" id="UP000671913">
    <property type="component" value="Chromosome"/>
</dbReference>
<dbReference type="GO" id="GO:0005737">
    <property type="term" value="C:cytoplasm"/>
    <property type="evidence" value="ECO:0007669"/>
    <property type="project" value="UniProtKB-SubCell"/>
</dbReference>
<dbReference type="SUPFAM" id="SSF55194">
    <property type="entry name" value="Ribosome recycling factor, RRF"/>
    <property type="match status" value="1"/>
</dbReference>
<evidence type="ECO:0000256" key="2">
    <source>
        <dbReference type="ARBA" id="ARBA00005912"/>
    </source>
</evidence>
<dbReference type="GO" id="GO:0043023">
    <property type="term" value="F:ribosomal large subunit binding"/>
    <property type="evidence" value="ECO:0007669"/>
    <property type="project" value="TreeGrafter"/>
</dbReference>
<evidence type="ECO:0000259" key="7">
    <source>
        <dbReference type="Pfam" id="PF01765"/>
    </source>
</evidence>